<keyword evidence="1" id="KW-1133">Transmembrane helix</keyword>
<accession>A0A1J5R905</accession>
<dbReference type="Gene3D" id="1.20.144.10">
    <property type="entry name" value="Phosphatidic acid phosphatase type 2/haloperoxidase"/>
    <property type="match status" value="1"/>
</dbReference>
<keyword evidence="1" id="KW-0472">Membrane</keyword>
<name>A0A1J5R905_9ZZZZ</name>
<proteinExistence type="predicted"/>
<feature type="transmembrane region" description="Helical" evidence="1">
    <location>
        <begin position="202"/>
        <end position="220"/>
    </location>
</feature>
<feature type="domain" description="Phosphatidic acid phosphatase type 2/haloperoxidase" evidence="2">
    <location>
        <begin position="97"/>
        <end position="224"/>
    </location>
</feature>
<feature type="transmembrane region" description="Helical" evidence="1">
    <location>
        <begin position="152"/>
        <end position="171"/>
    </location>
</feature>
<evidence type="ECO:0000256" key="1">
    <source>
        <dbReference type="SAM" id="Phobius"/>
    </source>
</evidence>
<dbReference type="Pfam" id="PF01569">
    <property type="entry name" value="PAP2"/>
    <property type="match status" value="1"/>
</dbReference>
<evidence type="ECO:0000313" key="3">
    <source>
        <dbReference type="EMBL" id="OIQ86187.1"/>
    </source>
</evidence>
<reference evidence="3" key="1">
    <citation type="submission" date="2016-10" db="EMBL/GenBank/DDBJ databases">
        <title>Sequence of Gallionella enrichment culture.</title>
        <authorList>
            <person name="Poehlein A."/>
            <person name="Muehling M."/>
            <person name="Daniel R."/>
        </authorList>
    </citation>
    <scope>NUCLEOTIDE SEQUENCE</scope>
</reference>
<dbReference type="InterPro" id="IPR000326">
    <property type="entry name" value="PAP2/HPO"/>
</dbReference>
<protein>
    <submittedName>
        <fullName evidence="3">PAP2 superfamily protein</fullName>
    </submittedName>
</protein>
<feature type="transmembrane region" description="Helical" evidence="1">
    <location>
        <begin position="53"/>
        <end position="75"/>
    </location>
</feature>
<dbReference type="CDD" id="cd03396">
    <property type="entry name" value="PAP2_like_6"/>
    <property type="match status" value="1"/>
</dbReference>
<dbReference type="EMBL" id="MLJW01000495">
    <property type="protein sequence ID" value="OIQ86187.1"/>
    <property type="molecule type" value="Genomic_DNA"/>
</dbReference>
<comment type="caution">
    <text evidence="3">The sequence shown here is derived from an EMBL/GenBank/DDBJ whole genome shotgun (WGS) entry which is preliminary data.</text>
</comment>
<feature type="transmembrane region" description="Helical" evidence="1">
    <location>
        <begin position="178"/>
        <end position="196"/>
    </location>
</feature>
<gene>
    <name evidence="3" type="ORF">GALL_319670</name>
</gene>
<dbReference type="SUPFAM" id="SSF48317">
    <property type="entry name" value="Acid phosphatase/Vanadium-dependent haloperoxidase"/>
    <property type="match status" value="1"/>
</dbReference>
<organism evidence="3">
    <name type="scientific">mine drainage metagenome</name>
    <dbReference type="NCBI Taxonomy" id="410659"/>
    <lineage>
        <taxon>unclassified sequences</taxon>
        <taxon>metagenomes</taxon>
        <taxon>ecological metagenomes</taxon>
    </lineage>
</organism>
<feature type="transmembrane region" description="Helical" evidence="1">
    <location>
        <begin position="96"/>
        <end position="116"/>
    </location>
</feature>
<sequence length="229" mass="24972">MRLARLAPLFPKRLFLAACAVMLPLTLSPWPDLTVSGWFYRPGAGFYLRDLPLFRFILRDMPPLLLGGVALLLVWSLLRPRLGAAAARLPGLGGRAVLYLLLSLGLGPGLLVNALLKAHWGRARPVQITVFGGHAHYTPPLLPADQCFSNCSFSSGHGALGFWVLALALLTPPRLRRVMVALALMFGLLVGATRVIQGGHFLSDTVFSAFAVCLIDLWLWRWMLADPAA</sequence>
<evidence type="ECO:0000259" key="2">
    <source>
        <dbReference type="Pfam" id="PF01569"/>
    </source>
</evidence>
<keyword evidence="1" id="KW-0812">Transmembrane</keyword>
<dbReference type="AlphaFoldDB" id="A0A1J5R905"/>
<dbReference type="InterPro" id="IPR036938">
    <property type="entry name" value="PAP2/HPO_sf"/>
</dbReference>